<sequence>MPRENRKRGKKHKKQAEEQDYPAQSQNASHPVENKEPEQNAGPSWIVSGSAQEEINPEAPFGYVDADLKSYFKTVDAQIRNWQEDEFHTEDKNEDIDPNEERRLFFMAALTEMSGKEKQLATDSDCSVILERMAYSMDDFVRRVFIDSLSGSYEKLIQHRFASHVCQTLFTVSADTIARESRGIYPEAPASAEKGELRTLTQLVLDICQELKPSFSSLIMDPFASHVLRALLLVLSPSLLPADSSTTKAQSNLRSKKSVAWKARQGVMKSVFTDEKGKNKVITAQKTPKEFYNAAGDFVRAVREGLGPNEVRALAANKVASPVLQLMLEIEADQGESAVPDSLMDHVLVGMITAYRNDPQASPEVSDYLSTLLRDPTSSHLLETLITRSIEPVFAILWSTYFQGKLSKLAVHPVANFVVAKALERLNGSQLKTALDELEGTWEKVIKSSRAGVLRAVIERAITLRAIEDDVVNAVCAAFGLTDLEQRNLVVPCVLYLMPLQEYLPWSAQKEPAEPQNKANKNPNSKEPNVQGALLLQSLLRLSEPQNQLVIDSIKSLPMEELMKIAHHATSSRILDALFESTTVPFKSKRSFVLSLIGHYHTLVDDRIGSRVGDRCWAFADPYLREKIARSLISYDQFLAASYYGKFFARHLNLYLLQKRPQEWKDLQSQSKAAAAKAPRVSAERPSIHSVKELSNVSTSEDKPKKRKRPERPGDDIDAVFSVFGKKIKRGALKDSPDSLLVERPTEAENPVPNKRTQLIDDDLKAILGAIQAVPKSEKSHKKKGRVH</sequence>
<evidence type="ECO:0000313" key="6">
    <source>
        <dbReference type="EMBL" id="EGO27196.1"/>
    </source>
</evidence>
<dbReference type="GO" id="GO:0000447">
    <property type="term" value="P:endonucleolytic cleavage in ITS1 to separate SSU-rRNA from 5.8S rRNA and LSU-rRNA from tricistronic rRNA transcript (SSU-rRNA, 5.8S rRNA, LSU-rRNA)"/>
    <property type="evidence" value="ECO:0007669"/>
    <property type="project" value="TreeGrafter"/>
</dbReference>
<dbReference type="Pfam" id="PF22493">
    <property type="entry name" value="PUF_NOP9"/>
    <property type="match status" value="1"/>
</dbReference>
<feature type="region of interest" description="Disordered" evidence="5">
    <location>
        <begin position="668"/>
        <end position="717"/>
    </location>
</feature>
<evidence type="ECO:0000256" key="3">
    <source>
        <dbReference type="ARBA" id="ARBA00030932"/>
    </source>
</evidence>
<dbReference type="Gene3D" id="1.25.10.10">
    <property type="entry name" value="Leucine-rich Repeat Variant"/>
    <property type="match status" value="3"/>
</dbReference>
<feature type="compositionally biased region" description="Low complexity" evidence="5">
    <location>
        <begin position="668"/>
        <end position="678"/>
    </location>
</feature>
<dbReference type="GO" id="GO:0030688">
    <property type="term" value="C:preribosome, small subunit precursor"/>
    <property type="evidence" value="ECO:0007669"/>
    <property type="project" value="TreeGrafter"/>
</dbReference>
<dbReference type="InterPro" id="IPR011989">
    <property type="entry name" value="ARM-like"/>
</dbReference>
<evidence type="ECO:0000256" key="5">
    <source>
        <dbReference type="SAM" id="MobiDB-lite"/>
    </source>
</evidence>
<dbReference type="GO" id="GO:0005730">
    <property type="term" value="C:nucleolus"/>
    <property type="evidence" value="ECO:0007669"/>
    <property type="project" value="TreeGrafter"/>
</dbReference>
<dbReference type="SMART" id="SM00025">
    <property type="entry name" value="Pumilio"/>
    <property type="match status" value="6"/>
</dbReference>
<dbReference type="RefSeq" id="XP_007315287.1">
    <property type="nucleotide sequence ID" value="XM_007315225.1"/>
</dbReference>
<dbReference type="GO" id="GO:0000056">
    <property type="term" value="P:ribosomal small subunit export from nucleus"/>
    <property type="evidence" value="ECO:0007669"/>
    <property type="project" value="TreeGrafter"/>
</dbReference>
<dbReference type="InterPro" id="IPR016024">
    <property type="entry name" value="ARM-type_fold"/>
</dbReference>
<dbReference type="InterPro" id="IPR001313">
    <property type="entry name" value="Pumilio_RNA-bd_rpt"/>
</dbReference>
<dbReference type="PANTHER" id="PTHR13102">
    <property type="entry name" value="NUCLEOLAR PROTEIN 9"/>
    <property type="match status" value="1"/>
</dbReference>
<dbReference type="KEGG" id="sla:SERLADRAFT_460183"/>
<dbReference type="AlphaFoldDB" id="F8NPI6"/>
<dbReference type="SUPFAM" id="SSF48371">
    <property type="entry name" value="ARM repeat"/>
    <property type="match status" value="2"/>
</dbReference>
<evidence type="ECO:0000256" key="2">
    <source>
        <dbReference type="ARBA" id="ARBA00022737"/>
    </source>
</evidence>
<feature type="region of interest" description="Disordered" evidence="5">
    <location>
        <begin position="509"/>
        <end position="528"/>
    </location>
</feature>
<protein>
    <recommendedName>
        <fullName evidence="1">Nucleolar protein 9</fullName>
    </recommendedName>
    <alternativeName>
        <fullName evidence="3 4">Pumilio domain-containing protein NOP9</fullName>
    </alternativeName>
</protein>
<name>F8NPI6_SERL9</name>
<dbReference type="GO" id="GO:0030686">
    <property type="term" value="C:90S preribosome"/>
    <property type="evidence" value="ECO:0007669"/>
    <property type="project" value="TreeGrafter"/>
</dbReference>
<feature type="region of interest" description="Disordered" evidence="5">
    <location>
        <begin position="734"/>
        <end position="756"/>
    </location>
</feature>
<dbReference type="GO" id="GO:0000480">
    <property type="term" value="P:endonucleolytic cleavage in 5'-ETS of tricistronic rRNA transcript (SSU-rRNA, 5.8S rRNA, LSU-rRNA)"/>
    <property type="evidence" value="ECO:0007669"/>
    <property type="project" value="TreeGrafter"/>
</dbReference>
<feature type="compositionally biased region" description="Basic and acidic residues" evidence="5">
    <location>
        <begin position="682"/>
        <end position="692"/>
    </location>
</feature>
<gene>
    <name evidence="6" type="ORF">SERLADRAFT_460183</name>
</gene>
<feature type="compositionally biased region" description="Polar residues" evidence="5">
    <location>
        <begin position="517"/>
        <end position="528"/>
    </location>
</feature>
<proteinExistence type="predicted"/>
<dbReference type="Proteomes" id="UP000008064">
    <property type="component" value="Unassembled WGS sequence"/>
</dbReference>
<dbReference type="GeneID" id="18818044"/>
<keyword evidence="2" id="KW-0677">Repeat</keyword>
<evidence type="ECO:0000256" key="1">
    <source>
        <dbReference type="ARBA" id="ARBA00016427"/>
    </source>
</evidence>
<dbReference type="HOGENOM" id="CLU_008720_0_0_1"/>
<feature type="compositionally biased region" description="Basic residues" evidence="5">
    <location>
        <begin position="1"/>
        <end position="14"/>
    </location>
</feature>
<feature type="region of interest" description="Disordered" evidence="5">
    <location>
        <begin position="1"/>
        <end position="51"/>
    </location>
</feature>
<evidence type="ECO:0000256" key="4">
    <source>
        <dbReference type="ARBA" id="ARBA00031929"/>
    </source>
</evidence>
<dbReference type="OrthoDB" id="392571at2759"/>
<dbReference type="GO" id="GO:0000472">
    <property type="term" value="P:endonucleolytic cleavage to generate mature 5'-end of SSU-rRNA from (SSU-rRNA, 5.8S rRNA, LSU-rRNA)"/>
    <property type="evidence" value="ECO:0007669"/>
    <property type="project" value="TreeGrafter"/>
</dbReference>
<accession>F8NPI6</accession>
<organism>
    <name type="scientific">Serpula lacrymans var. lacrymans (strain S7.9)</name>
    <name type="common">Dry rot fungus</name>
    <dbReference type="NCBI Taxonomy" id="578457"/>
    <lineage>
        <taxon>Eukaryota</taxon>
        <taxon>Fungi</taxon>
        <taxon>Dikarya</taxon>
        <taxon>Basidiomycota</taxon>
        <taxon>Agaricomycotina</taxon>
        <taxon>Agaricomycetes</taxon>
        <taxon>Agaricomycetidae</taxon>
        <taxon>Boletales</taxon>
        <taxon>Coniophorineae</taxon>
        <taxon>Serpulaceae</taxon>
        <taxon>Serpula</taxon>
    </lineage>
</organism>
<dbReference type="PANTHER" id="PTHR13102:SF0">
    <property type="entry name" value="NUCLEOLAR PROTEIN 9"/>
    <property type="match status" value="1"/>
</dbReference>
<dbReference type="GO" id="GO:0003723">
    <property type="term" value="F:RNA binding"/>
    <property type="evidence" value="ECO:0007669"/>
    <property type="project" value="InterPro"/>
</dbReference>
<reference evidence="6" key="1">
    <citation type="submission" date="2011-04" db="EMBL/GenBank/DDBJ databases">
        <title>Evolution of plant cell wall degrading machinery underlies the functional diversity of forest fungi.</title>
        <authorList>
            <consortium name="US DOE Joint Genome Institute (JGI-PGF)"/>
            <person name="Eastwood D.C."/>
            <person name="Floudas D."/>
            <person name="Binder M."/>
            <person name="Majcherczyk A."/>
            <person name="Schneider P."/>
            <person name="Aerts A."/>
            <person name="Asiegbu F.O."/>
            <person name="Baker S.E."/>
            <person name="Barry K."/>
            <person name="Bendiksby M."/>
            <person name="Blumentritt M."/>
            <person name="Coutinho P.M."/>
            <person name="Cullen D."/>
            <person name="Cullen D."/>
            <person name="Gathman A."/>
            <person name="Goodell B."/>
            <person name="Henrissat B."/>
            <person name="Ihrmark K."/>
            <person name="Kauserud H."/>
            <person name="Kohler A."/>
            <person name="LaButti K."/>
            <person name="Lapidus A."/>
            <person name="Lavin J.L."/>
            <person name="Lee Y.-H."/>
            <person name="Lindquist E."/>
            <person name="Lilly W."/>
            <person name="Lucas S."/>
            <person name="Morin E."/>
            <person name="Murat C."/>
            <person name="Oguiza J.A."/>
            <person name="Park J."/>
            <person name="Pisabarro A.G."/>
            <person name="Riley R."/>
            <person name="Rosling A."/>
            <person name="Salamov A."/>
            <person name="Schmidt O."/>
            <person name="Schmutz J."/>
            <person name="Skrede I."/>
            <person name="Stenlid J."/>
            <person name="Wiebenga A."/>
            <person name="Xie X."/>
            <person name="Kues U."/>
            <person name="Hibbett D.S."/>
            <person name="Hoffmeister D."/>
            <person name="Hogberg N."/>
            <person name="Martin F."/>
            <person name="Grigoriev I.V."/>
            <person name="Watkinson S.C."/>
        </authorList>
    </citation>
    <scope>NUCLEOTIDE SEQUENCE</scope>
    <source>
        <strain evidence="6">S7.9</strain>
    </source>
</reference>
<dbReference type="EMBL" id="GL945431">
    <property type="protein sequence ID" value="EGO27196.1"/>
    <property type="molecule type" value="Genomic_DNA"/>
</dbReference>
<dbReference type="InterPro" id="IPR040000">
    <property type="entry name" value="NOP9"/>
</dbReference>